<feature type="domain" description="HMA" evidence="1">
    <location>
        <begin position="70"/>
        <end position="136"/>
    </location>
</feature>
<dbReference type="SUPFAM" id="SSF55008">
    <property type="entry name" value="HMA, heavy metal-associated domain"/>
    <property type="match status" value="1"/>
</dbReference>
<evidence type="ECO:0000313" key="3">
    <source>
        <dbReference type="Proteomes" id="UP000316621"/>
    </source>
</evidence>
<dbReference type="PANTHER" id="PTHR46119:SF11">
    <property type="entry name" value="HEAVY METAL TRANSPORT_DETOXIFICATION SUPERFAMILY PROTEIN"/>
    <property type="match status" value="1"/>
</dbReference>
<dbReference type="GO" id="GO:0046872">
    <property type="term" value="F:metal ion binding"/>
    <property type="evidence" value="ECO:0007669"/>
    <property type="project" value="InterPro"/>
</dbReference>
<dbReference type="EMBL" id="CM010722">
    <property type="protein sequence ID" value="RZC75227.1"/>
    <property type="molecule type" value="Genomic_DNA"/>
</dbReference>
<dbReference type="CDD" id="cd00371">
    <property type="entry name" value="HMA"/>
    <property type="match status" value="1"/>
</dbReference>
<name>A0A4Y7KQW4_PAPSO</name>
<protein>
    <recommendedName>
        <fullName evidence="1">HMA domain-containing protein</fullName>
    </recommendedName>
</protein>
<dbReference type="Gene3D" id="3.30.70.100">
    <property type="match status" value="1"/>
</dbReference>
<dbReference type="Pfam" id="PF00403">
    <property type="entry name" value="HMA"/>
    <property type="match status" value="1"/>
</dbReference>
<dbReference type="InterPro" id="IPR044526">
    <property type="entry name" value="NAKR1-3"/>
</dbReference>
<dbReference type="Proteomes" id="UP000316621">
    <property type="component" value="Chromosome 8"/>
</dbReference>
<dbReference type="InterPro" id="IPR006121">
    <property type="entry name" value="HMA_dom"/>
</dbReference>
<evidence type="ECO:0000259" key="1">
    <source>
        <dbReference type="PROSITE" id="PS50846"/>
    </source>
</evidence>
<proteinExistence type="predicted"/>
<dbReference type="STRING" id="3469.A0A4Y7KQW4"/>
<organism evidence="2 3">
    <name type="scientific">Papaver somniferum</name>
    <name type="common">Opium poppy</name>
    <dbReference type="NCBI Taxonomy" id="3469"/>
    <lineage>
        <taxon>Eukaryota</taxon>
        <taxon>Viridiplantae</taxon>
        <taxon>Streptophyta</taxon>
        <taxon>Embryophyta</taxon>
        <taxon>Tracheophyta</taxon>
        <taxon>Spermatophyta</taxon>
        <taxon>Magnoliopsida</taxon>
        <taxon>Ranunculales</taxon>
        <taxon>Papaveraceae</taxon>
        <taxon>Papaveroideae</taxon>
        <taxon>Papaver</taxon>
    </lineage>
</organism>
<dbReference type="OMA" id="RMLDTFC"/>
<keyword evidence="3" id="KW-1185">Reference proteome</keyword>
<dbReference type="PANTHER" id="PTHR46119">
    <property type="entry name" value="OS08G0405700 PROTEIN"/>
    <property type="match status" value="1"/>
</dbReference>
<gene>
    <name evidence="2" type="ORF">C5167_050706</name>
</gene>
<reference evidence="2 3" key="1">
    <citation type="journal article" date="2018" name="Science">
        <title>The opium poppy genome and morphinan production.</title>
        <authorList>
            <person name="Guo L."/>
            <person name="Winzer T."/>
            <person name="Yang X."/>
            <person name="Li Y."/>
            <person name="Ning Z."/>
            <person name="He Z."/>
            <person name="Teodor R."/>
            <person name="Lu Y."/>
            <person name="Bowser T.A."/>
            <person name="Graham I.A."/>
            <person name="Ye K."/>
        </authorList>
    </citation>
    <scope>NUCLEOTIDE SEQUENCE [LARGE SCALE GENOMIC DNA]</scope>
    <source>
        <strain evidence="3">cv. HN1</strain>
        <tissue evidence="2">Leaves</tissue>
    </source>
</reference>
<dbReference type="AlphaFoldDB" id="A0A4Y7KQW4"/>
<dbReference type="InterPro" id="IPR036163">
    <property type="entry name" value="HMA_dom_sf"/>
</dbReference>
<accession>A0A4Y7KQW4</accession>
<dbReference type="OrthoDB" id="689350at2759"/>
<dbReference type="PROSITE" id="PS50846">
    <property type="entry name" value="HMA_2"/>
    <property type="match status" value="1"/>
</dbReference>
<evidence type="ECO:0000313" key="2">
    <source>
        <dbReference type="EMBL" id="RZC75227.1"/>
    </source>
</evidence>
<sequence>MGKLTFGKVLDCFCVSPKGSSSCFCINSLEALEDDDFDRKPLIGKERSHQLMKLGDLVNGTQTLASQLKPKMVELRVSMHCNGCAKKVEKHISKMDGVISYQVDLENKKVVVIGHVFPYEVLESVSKVKNAKIWTSPYVN</sequence>
<dbReference type="Gramene" id="RZC75227">
    <property type="protein sequence ID" value="RZC75227"/>
    <property type="gene ID" value="C5167_050706"/>
</dbReference>